<dbReference type="EMBL" id="MCFD01000004">
    <property type="protein sequence ID" value="ORX71076.1"/>
    <property type="molecule type" value="Genomic_DNA"/>
</dbReference>
<dbReference type="SUPFAM" id="SSF50729">
    <property type="entry name" value="PH domain-like"/>
    <property type="match status" value="1"/>
</dbReference>
<feature type="region of interest" description="Disordered" evidence="1">
    <location>
        <begin position="278"/>
        <end position="297"/>
    </location>
</feature>
<dbReference type="AlphaFoldDB" id="A0A1Y1WCW6"/>
<dbReference type="Proteomes" id="UP000193922">
    <property type="component" value="Unassembled WGS sequence"/>
</dbReference>
<dbReference type="GeneID" id="63799836"/>
<feature type="region of interest" description="Disordered" evidence="1">
    <location>
        <begin position="67"/>
        <end position="88"/>
    </location>
</feature>
<keyword evidence="4" id="KW-1185">Reference proteome</keyword>
<dbReference type="OrthoDB" id="2119658at2759"/>
<feature type="domain" description="PH" evidence="2">
    <location>
        <begin position="431"/>
        <end position="577"/>
    </location>
</feature>
<evidence type="ECO:0000313" key="4">
    <source>
        <dbReference type="Proteomes" id="UP000193922"/>
    </source>
</evidence>
<proteinExistence type="predicted"/>
<feature type="compositionally biased region" description="Polar residues" evidence="1">
    <location>
        <begin position="282"/>
        <end position="297"/>
    </location>
</feature>
<protein>
    <recommendedName>
        <fullName evidence="2">PH domain-containing protein</fullName>
    </recommendedName>
</protein>
<evidence type="ECO:0000256" key="1">
    <source>
        <dbReference type="SAM" id="MobiDB-lite"/>
    </source>
</evidence>
<dbReference type="InterPro" id="IPR001849">
    <property type="entry name" value="PH_domain"/>
</dbReference>
<reference evidence="3 4" key="1">
    <citation type="submission" date="2016-07" db="EMBL/GenBank/DDBJ databases">
        <title>Pervasive Adenine N6-methylation of Active Genes in Fungi.</title>
        <authorList>
            <consortium name="DOE Joint Genome Institute"/>
            <person name="Mondo S.J."/>
            <person name="Dannebaum R.O."/>
            <person name="Kuo R.C."/>
            <person name="Labutti K."/>
            <person name="Haridas S."/>
            <person name="Kuo A."/>
            <person name="Salamov A."/>
            <person name="Ahrendt S.R."/>
            <person name="Lipzen A."/>
            <person name="Sullivan W."/>
            <person name="Andreopoulos W.B."/>
            <person name="Clum A."/>
            <person name="Lindquist E."/>
            <person name="Daum C."/>
            <person name="Ramamoorthy G.K."/>
            <person name="Gryganskyi A."/>
            <person name="Culley D."/>
            <person name="Magnuson J.K."/>
            <person name="James T.Y."/>
            <person name="O'Malley M.A."/>
            <person name="Stajich J.E."/>
            <person name="Spatafora J.W."/>
            <person name="Visel A."/>
            <person name="Grigoriev I.V."/>
        </authorList>
    </citation>
    <scope>NUCLEOTIDE SEQUENCE [LARGE SCALE GENOMIC DNA]</scope>
    <source>
        <strain evidence="3 4">ATCC 12442</strain>
    </source>
</reference>
<evidence type="ECO:0000259" key="2">
    <source>
        <dbReference type="PROSITE" id="PS50003"/>
    </source>
</evidence>
<dbReference type="RefSeq" id="XP_040744591.1">
    <property type="nucleotide sequence ID" value="XM_040883188.1"/>
</dbReference>
<feature type="compositionally biased region" description="Low complexity" evidence="1">
    <location>
        <begin position="73"/>
        <end position="84"/>
    </location>
</feature>
<accession>A0A1Y1WCW6</accession>
<dbReference type="Gene3D" id="2.30.29.30">
    <property type="entry name" value="Pleckstrin-homology domain (PH domain)/Phosphotyrosine-binding domain (PTB)"/>
    <property type="match status" value="1"/>
</dbReference>
<comment type="caution">
    <text evidence="3">The sequence shown here is derived from an EMBL/GenBank/DDBJ whole genome shotgun (WGS) entry which is preliminary data.</text>
</comment>
<sequence>MASMVDSWVVVDKTSGGELRAKASHESLYISDLSASKPRVHIQKTTTKSLAPELMDWINNSAQELPVAERNPSTTSSYKTNSSSVNRRTMRRSSIHGTGGFGGLQRSDDCYNDGMFVVKVLEVRQVGANKPMNLQCVAQVGDEKFAIAPVQTQCTGGNVWAAKMDDTFVFDVSRQFTFNLAVLGTHVAPVRRHPTISRITMSKLHLGSQVSVATTQTVKSKKRISGLFSKMFRNKHIANDPVYAGNKSRVSLSPSTTFLQDDVLLEEATDESGRPLEIQRHSVYSPTSSTSDFSQAPESSRFSGYFPRARANTTATEASVFRPRLRTFSNASQITPQSLGEVFLDFRVDRREKRRTTLTLPAVNQAQEAMRGGNHVEVQVLLEYGILVNETYEERLARQQQERISEERMMQQRRRQETEMQWEKADRDDRQPRLRGFVSVFTRSGRISTWKRYWAVLSSARIELFDNEKEHEPVTAIPLFHLHDAGVPETDLVNLGPTGIELRLSPLAMTDRHRRQSAHPRQSDAMEATLRDINVNDLDDDDAALVQYCDWQCRVYILLGSLPDRDLWLHELRNVTVPSAEFARFRARQRRQWRNQELSLAAEQLRRIGRNLQVVHGQAMPGLSEQETLSAKQAFLESIGRTSARVVSMSGICGEFGGNTLTNAPFAPRLVNLTVRKPSGSQRLPLPAALCSDAFPRIPSPPPQKKMRARRDSSELGLPGTAVAKDRNVSGGSTVIQVMGTAKERRQGTVSRRFLFVWSVNDL</sequence>
<name>A0A1Y1WCW6_9FUNG</name>
<evidence type="ECO:0000313" key="3">
    <source>
        <dbReference type="EMBL" id="ORX71076.1"/>
    </source>
</evidence>
<dbReference type="InterPro" id="IPR011993">
    <property type="entry name" value="PH-like_dom_sf"/>
</dbReference>
<feature type="region of interest" description="Disordered" evidence="1">
    <location>
        <begin position="697"/>
        <end position="718"/>
    </location>
</feature>
<gene>
    <name evidence="3" type="ORF">DL89DRAFT_119529</name>
</gene>
<organism evidence="3 4">
    <name type="scientific">Linderina pennispora</name>
    <dbReference type="NCBI Taxonomy" id="61395"/>
    <lineage>
        <taxon>Eukaryota</taxon>
        <taxon>Fungi</taxon>
        <taxon>Fungi incertae sedis</taxon>
        <taxon>Zoopagomycota</taxon>
        <taxon>Kickxellomycotina</taxon>
        <taxon>Kickxellomycetes</taxon>
        <taxon>Kickxellales</taxon>
        <taxon>Kickxellaceae</taxon>
        <taxon>Linderina</taxon>
    </lineage>
</organism>
<dbReference type="PROSITE" id="PS50003">
    <property type="entry name" value="PH_DOMAIN"/>
    <property type="match status" value="1"/>
</dbReference>